<evidence type="ECO:0000256" key="1">
    <source>
        <dbReference type="SAM" id="SignalP"/>
    </source>
</evidence>
<dbReference type="AlphaFoldDB" id="A0A7R9LXZ4"/>
<proteinExistence type="predicted"/>
<dbReference type="EMBL" id="CAJPVJ010003919">
    <property type="protein sequence ID" value="CAG2168086.1"/>
    <property type="molecule type" value="Genomic_DNA"/>
</dbReference>
<feature type="signal peptide" evidence="1">
    <location>
        <begin position="1"/>
        <end position="17"/>
    </location>
</feature>
<gene>
    <name evidence="2" type="ORF">ONB1V03_LOCUS7580</name>
</gene>
<name>A0A7R9LXZ4_9ACAR</name>
<protein>
    <recommendedName>
        <fullName evidence="4">Secreted protein</fullName>
    </recommendedName>
</protein>
<reference evidence="2" key="1">
    <citation type="submission" date="2020-11" db="EMBL/GenBank/DDBJ databases">
        <authorList>
            <person name="Tran Van P."/>
        </authorList>
    </citation>
    <scope>NUCLEOTIDE SEQUENCE</scope>
</reference>
<accession>A0A7R9LXZ4</accession>
<evidence type="ECO:0008006" key="4">
    <source>
        <dbReference type="Google" id="ProtNLM"/>
    </source>
</evidence>
<keyword evidence="1" id="KW-0732">Signal</keyword>
<feature type="non-terminal residue" evidence="2">
    <location>
        <position position="1"/>
    </location>
</feature>
<dbReference type="EMBL" id="OC918744">
    <property type="protein sequence ID" value="CAD7649999.1"/>
    <property type="molecule type" value="Genomic_DNA"/>
</dbReference>
<evidence type="ECO:0000313" key="3">
    <source>
        <dbReference type="Proteomes" id="UP000728032"/>
    </source>
</evidence>
<organism evidence="2">
    <name type="scientific">Oppiella nova</name>
    <dbReference type="NCBI Taxonomy" id="334625"/>
    <lineage>
        <taxon>Eukaryota</taxon>
        <taxon>Metazoa</taxon>
        <taxon>Ecdysozoa</taxon>
        <taxon>Arthropoda</taxon>
        <taxon>Chelicerata</taxon>
        <taxon>Arachnida</taxon>
        <taxon>Acari</taxon>
        <taxon>Acariformes</taxon>
        <taxon>Sarcoptiformes</taxon>
        <taxon>Oribatida</taxon>
        <taxon>Brachypylina</taxon>
        <taxon>Oppioidea</taxon>
        <taxon>Oppiidae</taxon>
        <taxon>Oppiella</taxon>
    </lineage>
</organism>
<keyword evidence="3" id="KW-1185">Reference proteome</keyword>
<feature type="non-terminal residue" evidence="2">
    <location>
        <position position="106"/>
    </location>
</feature>
<evidence type="ECO:0000313" key="2">
    <source>
        <dbReference type="EMBL" id="CAD7649999.1"/>
    </source>
</evidence>
<sequence>SILILISIALYLSNVSSKDLVTDELRRNAGNFFCGKLACKDDEAMTSLQKFKECVETVYPDEVAAIVAIRESQLGNPDECVRQMRTQVNLFRHNDPTGALQVLALV</sequence>
<feature type="chain" id="PRO_5036403540" description="Secreted protein" evidence="1">
    <location>
        <begin position="18"/>
        <end position="106"/>
    </location>
</feature>
<dbReference type="Proteomes" id="UP000728032">
    <property type="component" value="Unassembled WGS sequence"/>
</dbReference>